<proteinExistence type="inferred from homology"/>
<dbReference type="PANTHER" id="PTHR10350">
    <property type="entry name" value="NUCLEAR PORE COMPLEX PROTEIN NUP155"/>
    <property type="match status" value="1"/>
</dbReference>
<dbReference type="EMBL" id="LFJN01000024">
    <property type="protein sequence ID" value="KPI37419.1"/>
    <property type="molecule type" value="Genomic_DNA"/>
</dbReference>
<dbReference type="FunFam" id="1.25.40.450:FF:000002">
    <property type="entry name" value="Putative non-repetitive nucleoporin"/>
    <property type="match status" value="1"/>
</dbReference>
<dbReference type="GO" id="GO:0031965">
    <property type="term" value="C:nuclear membrane"/>
    <property type="evidence" value="ECO:0007669"/>
    <property type="project" value="UniProtKB-SubCell"/>
</dbReference>
<evidence type="ECO:0000259" key="14">
    <source>
        <dbReference type="Pfam" id="PF08801"/>
    </source>
</evidence>
<dbReference type="PANTHER" id="PTHR10350:SF6">
    <property type="entry name" value="NUCLEAR PORE COMPLEX PROTEIN NUP155"/>
    <property type="match status" value="1"/>
</dbReference>
<dbReference type="GO" id="GO:0044611">
    <property type="term" value="C:nuclear pore inner ring"/>
    <property type="evidence" value="ECO:0007669"/>
    <property type="project" value="TreeGrafter"/>
</dbReference>
<evidence type="ECO:0000256" key="6">
    <source>
        <dbReference type="ARBA" id="ARBA00022816"/>
    </source>
</evidence>
<dbReference type="FunFam" id="1.25.40.440:FF:000001">
    <property type="entry name" value="Nuclear pore complex subunit"/>
    <property type="match status" value="1"/>
</dbReference>
<dbReference type="Proteomes" id="UP000038010">
    <property type="component" value="Unassembled WGS sequence"/>
</dbReference>
<feature type="domain" description="Nucleoporin Nup133/Nup155-like C-terminal" evidence="13">
    <location>
        <begin position="666"/>
        <end position="1295"/>
    </location>
</feature>
<gene>
    <name evidence="15" type="ORF">AB675_10384</name>
</gene>
<dbReference type="RefSeq" id="XP_017997382.1">
    <property type="nucleotide sequence ID" value="XM_018139151.1"/>
</dbReference>
<feature type="domain" description="Nucleoporin Nup133/Nup155-like N-terminal" evidence="14">
    <location>
        <begin position="112"/>
        <end position="562"/>
    </location>
</feature>
<evidence type="ECO:0000256" key="2">
    <source>
        <dbReference type="ARBA" id="ARBA00004567"/>
    </source>
</evidence>
<evidence type="ECO:0000313" key="16">
    <source>
        <dbReference type="Proteomes" id="UP000038010"/>
    </source>
</evidence>
<evidence type="ECO:0000256" key="10">
    <source>
        <dbReference type="ARBA" id="ARBA00023136"/>
    </source>
</evidence>
<feature type="compositionally biased region" description="Low complexity" evidence="12">
    <location>
        <begin position="49"/>
        <end position="61"/>
    </location>
</feature>
<dbReference type="Gene3D" id="1.25.40.450">
    <property type="entry name" value="Nucleoporin, helical domain, N-terminal subdomain"/>
    <property type="match status" value="1"/>
</dbReference>
<keyword evidence="7" id="KW-0653">Protein transport</keyword>
<reference evidence="15 16" key="1">
    <citation type="submission" date="2015-06" db="EMBL/GenBank/DDBJ databases">
        <title>Draft genome of the ant-associated black yeast Phialophora attae CBS 131958.</title>
        <authorList>
            <person name="Moreno L.F."/>
            <person name="Stielow B.J."/>
            <person name="de Hoog S."/>
            <person name="Vicente V.A."/>
            <person name="Weiss V.A."/>
            <person name="de Vries M."/>
            <person name="Cruz L.M."/>
            <person name="Souza E.M."/>
        </authorList>
    </citation>
    <scope>NUCLEOTIDE SEQUENCE [LARGE SCALE GENOMIC DNA]</scope>
    <source>
        <strain evidence="15 16">CBS 131958</strain>
    </source>
</reference>
<dbReference type="GO" id="GO:0006405">
    <property type="term" value="P:RNA export from nucleus"/>
    <property type="evidence" value="ECO:0007669"/>
    <property type="project" value="TreeGrafter"/>
</dbReference>
<keyword evidence="10" id="KW-0472">Membrane</keyword>
<dbReference type="STRING" id="1664694.A0A0N0NK52"/>
<comment type="caution">
    <text evidence="15">The sequence shown here is derived from an EMBL/GenBank/DDBJ whole genome shotgun (WGS) entry which is preliminary data.</text>
</comment>
<keyword evidence="16" id="KW-1185">Reference proteome</keyword>
<dbReference type="Gene3D" id="1.20.58.1780">
    <property type="match status" value="1"/>
</dbReference>
<dbReference type="InterPro" id="IPR042537">
    <property type="entry name" value="Nucleoporin_Nup155_C_2"/>
</dbReference>
<evidence type="ECO:0000256" key="1">
    <source>
        <dbReference type="ARBA" id="ARBA00004335"/>
    </source>
</evidence>
<comment type="similarity">
    <text evidence="4">Belongs to the non-repetitive/WGA-negative nucleoporin family.</text>
</comment>
<organism evidence="15 16">
    <name type="scientific">Cyphellophora attinorum</name>
    <dbReference type="NCBI Taxonomy" id="1664694"/>
    <lineage>
        <taxon>Eukaryota</taxon>
        <taxon>Fungi</taxon>
        <taxon>Dikarya</taxon>
        <taxon>Ascomycota</taxon>
        <taxon>Pezizomycotina</taxon>
        <taxon>Eurotiomycetes</taxon>
        <taxon>Chaetothyriomycetidae</taxon>
        <taxon>Chaetothyriales</taxon>
        <taxon>Cyphellophoraceae</taxon>
        <taxon>Cyphellophora</taxon>
    </lineage>
</organism>
<dbReference type="InterPro" id="IPR042538">
    <property type="entry name" value="Nucleoporin_Nup155_C_3"/>
</dbReference>
<keyword evidence="9" id="KW-0906">Nuclear pore complex</keyword>
<dbReference type="OrthoDB" id="338970at2759"/>
<evidence type="ECO:0000256" key="5">
    <source>
        <dbReference type="ARBA" id="ARBA00022448"/>
    </source>
</evidence>
<dbReference type="GO" id="GO:0051028">
    <property type="term" value="P:mRNA transport"/>
    <property type="evidence" value="ECO:0007669"/>
    <property type="project" value="UniProtKB-KW"/>
</dbReference>
<dbReference type="GO" id="GO:0036228">
    <property type="term" value="P:protein localization to nuclear inner membrane"/>
    <property type="evidence" value="ECO:0007669"/>
    <property type="project" value="TreeGrafter"/>
</dbReference>
<evidence type="ECO:0000259" key="13">
    <source>
        <dbReference type="Pfam" id="PF03177"/>
    </source>
</evidence>
<dbReference type="Gene3D" id="1.25.40.440">
    <property type="entry name" value="Nucleoporin, helical domain, central subdomain"/>
    <property type="match status" value="1"/>
</dbReference>
<keyword evidence="11" id="KW-0539">Nucleus</keyword>
<dbReference type="InterPro" id="IPR004870">
    <property type="entry name" value="Nucleoporin_Nup155"/>
</dbReference>
<evidence type="ECO:0000313" key="15">
    <source>
        <dbReference type="EMBL" id="KPI37419.1"/>
    </source>
</evidence>
<dbReference type="FunFam" id="1.20.58.1780:FF:000003">
    <property type="entry name" value="Non-repetitive nucleoporin, putative"/>
    <property type="match status" value="1"/>
</dbReference>
<accession>A0A0N0NK52</accession>
<dbReference type="Pfam" id="PF08801">
    <property type="entry name" value="Nucleoporin_N"/>
    <property type="match status" value="1"/>
</dbReference>
<keyword evidence="6" id="KW-0509">mRNA transport</keyword>
<dbReference type="InterPro" id="IPR014908">
    <property type="entry name" value="Nucleoporin_Nup133/Nup155_N"/>
</dbReference>
<keyword evidence="5" id="KW-0813">Transport</keyword>
<evidence type="ECO:0000256" key="8">
    <source>
        <dbReference type="ARBA" id="ARBA00023010"/>
    </source>
</evidence>
<dbReference type="GO" id="GO:0051292">
    <property type="term" value="P:nuclear pore complex assembly"/>
    <property type="evidence" value="ECO:0007669"/>
    <property type="project" value="UniProtKB-ARBA"/>
</dbReference>
<dbReference type="VEuPathDB" id="FungiDB:AB675_10384"/>
<dbReference type="InterPro" id="IPR007187">
    <property type="entry name" value="Nucleoporin_Nup133/Nup155_C"/>
</dbReference>
<sequence length="1345" mass="148840">MATEVYATPARPVPGVFPNTPATAAPMRQPSFRNGHPQQQNNSPGIGLQVAPAQQNQQQQQPPAPEALKPEQRAARYINEALADEAQFADIDTYLPPGPSSEYEVQTALTWAPFQRARTYPIPDQVFEQYNHSNLTTLMGLFAELKHAWVSIDNGLYIWDYTANNPELFGFEDQPHSITAVELAVPKAGVFLDTVKNMIVLATTSEMSLLGLVTEVVGGAPQLSVIKTGMSTSVRGMDVSVIAHSKKTGRIFFGGTTDNDLYELTYQQQDGWFSGKCSKICHTRTAVQSLTMSLPALGGRSSEFIEQIVVDDSRSLVYTLSSRSTIRVFFMRTDGTLALCITKSPGDLYSKVSHLVTPNESLNPRVKIVAISHIPSQEASRYSLMATTATGYRIYCSTTSSGFWGAASSGGPASMEPQHVRVPPSTPAAFVSATSRVHSGVQQASNMHAPNPILTQTRLAQRFSPGYFFCFTAKDQNSPTDALFVCTPDAGRVIRPAEMGQISKSAETAVWIPLGSSAEALGASTPYIAPSIQPRGFGNDLAVQFDQPIPEVAVLTNTGVHIIKRRRLVDIFASLVRQGGGTEGFQNDVNYLMRTYGRTETLATALAVACGQGVEVTSETRSTRILDPDVLELARKTFIDHGGKASLNQNLIADRSMPLIDAVRPSPRHAAITLYLSRLLRSAWRSTIAIEVKTKDTYAVQPVIKLDKLRSIQEDLSALQRFFTANKTFIKGLSGPDDLPQAGSRDDEIAMQGEHRALHSVIKFVANTIEGISFVLVLFEERVEDIVPLLPEASRPELFKLTYEELFSSKRGFELAKELVKGIVNRNIAKGSNVETVAESLRRRCGNFCSADDVVIFKAQELLKRTAEQGANAESARNLLNDSLKLFEDVAHSLPRDYLKAAVKQYSDLSFFAGAIQLVLRVAHEMDKANDAQSWALEGRTNEDPRKEKFESRLNCYSLVHDVIIAMDKSIEKVPTFTDGRPTLPTIRRNEAYDVIATSNDELFLTDLYDWYLSNGWADRVLSIESPFIIKYLERKSTEDIVFADLLWRYYGQTSQYQKAANVQMQLAISGFNLPLDRRIEYLSRARANASTYTQGGNRKTKQRLLQEIAEFIEIAGIQDELLQRLRDEPRLNAEDKKALLQKIDGPILDITTLFNKFADPAGYYDVCLIIYNAADLRDPSTIKSTWQQLLEQIHTDAAAKESGPQPFELLPRPYAALVAGYDSYSYNSQRDIAPEHWVMDIFLGLGVSHEQLFETLEQMFCTEDRPFVNKAKGEIVKEASYVAGKWWSESLRAGGTAIFGGEEAAKRVLEFFEAVVAVGGRYGIEPGVVEMAAGVVGKIREFLD</sequence>
<keyword evidence="8" id="KW-0811">Translocation</keyword>
<comment type="subcellular location">
    <subcellularLocation>
        <location evidence="1">Nucleus membrane</location>
        <topology evidence="1">Peripheral membrane protein</topology>
        <orientation evidence="1">Cytoplasmic side</orientation>
    </subcellularLocation>
    <subcellularLocation>
        <location evidence="3">Nucleus membrane</location>
        <topology evidence="3">Peripheral membrane protein</topology>
        <orientation evidence="3">Nucleoplasmic side</orientation>
    </subcellularLocation>
    <subcellularLocation>
        <location evidence="2">Nucleus</location>
        <location evidence="2">Nuclear pore complex</location>
    </subcellularLocation>
</comment>
<dbReference type="Gene3D" id="1.20.120.1880">
    <property type="entry name" value="Nucleoporin, helical C-terminal domain"/>
    <property type="match status" value="1"/>
</dbReference>
<dbReference type="Pfam" id="PF03177">
    <property type="entry name" value="Nucleoporin_C"/>
    <property type="match status" value="1"/>
</dbReference>
<dbReference type="GO" id="GO:0006606">
    <property type="term" value="P:protein import into nucleus"/>
    <property type="evidence" value="ECO:0007669"/>
    <property type="project" value="TreeGrafter"/>
</dbReference>
<evidence type="ECO:0000256" key="12">
    <source>
        <dbReference type="SAM" id="MobiDB-lite"/>
    </source>
</evidence>
<dbReference type="GeneID" id="28731031"/>
<dbReference type="GO" id="GO:0000972">
    <property type="term" value="P:transcription-dependent tethering of RNA polymerase II gene DNA at nuclear periphery"/>
    <property type="evidence" value="ECO:0007669"/>
    <property type="project" value="TreeGrafter"/>
</dbReference>
<evidence type="ECO:0000256" key="9">
    <source>
        <dbReference type="ARBA" id="ARBA00023132"/>
    </source>
</evidence>
<evidence type="ECO:0000256" key="4">
    <source>
        <dbReference type="ARBA" id="ARBA00007373"/>
    </source>
</evidence>
<evidence type="ECO:0000256" key="7">
    <source>
        <dbReference type="ARBA" id="ARBA00022927"/>
    </source>
</evidence>
<evidence type="ECO:0000256" key="11">
    <source>
        <dbReference type="ARBA" id="ARBA00023242"/>
    </source>
</evidence>
<protein>
    <submittedName>
        <fullName evidence="15">Putative nucleoporin</fullName>
    </submittedName>
</protein>
<dbReference type="GO" id="GO:0017056">
    <property type="term" value="F:structural constituent of nuclear pore"/>
    <property type="evidence" value="ECO:0007669"/>
    <property type="project" value="InterPro"/>
</dbReference>
<evidence type="ECO:0000256" key="3">
    <source>
        <dbReference type="ARBA" id="ARBA00004620"/>
    </source>
</evidence>
<dbReference type="InterPro" id="IPR042533">
    <property type="entry name" value="Nucleoporin_Nup155_C_1"/>
</dbReference>
<feature type="region of interest" description="Disordered" evidence="12">
    <location>
        <begin position="1"/>
        <end position="69"/>
    </location>
</feature>
<name>A0A0N0NK52_9EURO</name>